<evidence type="ECO:0000256" key="1">
    <source>
        <dbReference type="ARBA" id="ARBA00022630"/>
    </source>
</evidence>
<dbReference type="Pfam" id="PF08028">
    <property type="entry name" value="Acyl-CoA_dh_2"/>
    <property type="match status" value="1"/>
</dbReference>
<evidence type="ECO:0000259" key="6">
    <source>
        <dbReference type="Pfam" id="PF08028"/>
    </source>
</evidence>
<dbReference type="RefSeq" id="WP_215123133.1">
    <property type="nucleotide sequence ID" value="NZ_CP075896.1"/>
</dbReference>
<keyword evidence="2" id="KW-0560">Oxidoreductase</keyword>
<evidence type="ECO:0000313" key="8">
    <source>
        <dbReference type="Proteomes" id="UP000679629"/>
    </source>
</evidence>
<reference evidence="8" key="1">
    <citation type="submission" date="2021-05" db="EMBL/GenBank/DDBJ databases">
        <title>Direct Submission.</title>
        <authorList>
            <person name="Li K."/>
            <person name="Gao J."/>
        </authorList>
    </citation>
    <scope>NUCLEOTIDE SEQUENCE [LARGE SCALE GENOMIC DNA]</scope>
    <source>
        <strain evidence="8">MG62</strain>
    </source>
</reference>
<dbReference type="SUPFAM" id="SSF47203">
    <property type="entry name" value="Acyl-CoA dehydrogenase C-terminal domain-like"/>
    <property type="match status" value="1"/>
</dbReference>
<keyword evidence="1" id="KW-0285">Flavoprotein</keyword>
<dbReference type="Pfam" id="PF02770">
    <property type="entry name" value="Acyl-CoA_dh_M"/>
    <property type="match status" value="1"/>
</dbReference>
<protein>
    <submittedName>
        <fullName evidence="7">Acyl-CoA dehydrogenase family protein</fullName>
    </submittedName>
</protein>
<dbReference type="Gene3D" id="2.40.110.10">
    <property type="entry name" value="Butyryl-CoA Dehydrogenase, subunit A, domain 2"/>
    <property type="match status" value="1"/>
</dbReference>
<dbReference type="InterPro" id="IPR013107">
    <property type="entry name" value="Acyl-CoA_DH_C"/>
</dbReference>
<feature type="domain" description="Acyl-CoA dehydrogenase/oxidase N-terminal" evidence="5">
    <location>
        <begin position="20"/>
        <end position="114"/>
    </location>
</feature>
<evidence type="ECO:0000259" key="5">
    <source>
        <dbReference type="Pfam" id="PF02771"/>
    </source>
</evidence>
<evidence type="ECO:0000256" key="3">
    <source>
        <dbReference type="ARBA" id="ARBA00049661"/>
    </source>
</evidence>
<dbReference type="InterPro" id="IPR009100">
    <property type="entry name" value="AcylCoA_DH/oxidase_NM_dom_sf"/>
</dbReference>
<organism evidence="7 8">
    <name type="scientific">Streptomyces koelreuteriae</name>
    <dbReference type="NCBI Taxonomy" id="2838015"/>
    <lineage>
        <taxon>Bacteria</taxon>
        <taxon>Bacillati</taxon>
        <taxon>Actinomycetota</taxon>
        <taxon>Actinomycetes</taxon>
        <taxon>Kitasatosporales</taxon>
        <taxon>Streptomycetaceae</taxon>
        <taxon>Streptomyces</taxon>
    </lineage>
</organism>
<keyword evidence="8" id="KW-1185">Reference proteome</keyword>
<sequence>MPSRVPPHALSAAPPELLDRIRADAASLEAARELPYKSVDLVRDSGLGALRVPREHGGAGGTVVDLFRLVIDLAEADSNVAQALRPHFGFVELLISQGTADERARWYPVVVAGELFGNAASERGTAHPGEIRTRITRDGGAFRVDGTKFYSTGALFADHVVVIALDDEDRRVRVVLPRSREGVELVDDWDALGQRTTASGTTHLRRVVAYDDEVAVDATGRQRRTHLGPYYQLFLAAVHTGIAKAALADAVTYGREKARAVQHAGVEAAVDDPLVQLAVGDIAAGALAAEAVVLHAAAVIDAALAVPADDGVTGAPDALHAAAATVAQAQVTAARAALSAGERLYDVGGASATLREHHLDRHWRNARTVASHNPIAHKARVSGDWLLNGTPPPLNGFF</sequence>
<comment type="similarity">
    <text evidence="3">Belongs to the HpaH/HsaA monooxygenase family.</text>
</comment>
<dbReference type="InterPro" id="IPR046373">
    <property type="entry name" value="Acyl-CoA_Oxase/DH_mid-dom_sf"/>
</dbReference>
<gene>
    <name evidence="7" type="ORF">KJK29_34675</name>
</gene>
<dbReference type="InterPro" id="IPR037069">
    <property type="entry name" value="AcylCoA_DH/ox_N_sf"/>
</dbReference>
<dbReference type="SUPFAM" id="SSF56645">
    <property type="entry name" value="Acyl-CoA dehydrogenase NM domain-like"/>
    <property type="match status" value="1"/>
</dbReference>
<dbReference type="InterPro" id="IPR036250">
    <property type="entry name" value="AcylCo_DH-like_C"/>
</dbReference>
<dbReference type="PANTHER" id="PTHR48083">
    <property type="entry name" value="MEDIUM-CHAIN SPECIFIC ACYL-COA DEHYDROGENASE, MITOCHONDRIAL-RELATED"/>
    <property type="match status" value="1"/>
</dbReference>
<dbReference type="EMBL" id="CP075896">
    <property type="protein sequence ID" value="QWB27338.1"/>
    <property type="molecule type" value="Genomic_DNA"/>
</dbReference>
<accession>A0ABX8G1D7</accession>
<dbReference type="Gene3D" id="1.10.540.10">
    <property type="entry name" value="Acyl-CoA dehydrogenase/oxidase, N-terminal domain"/>
    <property type="match status" value="1"/>
</dbReference>
<dbReference type="Gene3D" id="1.20.140.10">
    <property type="entry name" value="Butyryl-CoA Dehydrogenase, subunit A, domain 3"/>
    <property type="match status" value="1"/>
</dbReference>
<dbReference type="PANTHER" id="PTHR48083:SF19">
    <property type="entry name" value="FLAVIN-DEPENDENT MONOOXYGENASE, OXYGENASE SUBUNIT HSAA"/>
    <property type="match status" value="1"/>
</dbReference>
<proteinExistence type="inferred from homology"/>
<feature type="domain" description="Acyl-CoA oxidase/dehydrogenase middle" evidence="4">
    <location>
        <begin position="126"/>
        <end position="207"/>
    </location>
</feature>
<name>A0ABX8G1D7_9ACTN</name>
<evidence type="ECO:0000256" key="2">
    <source>
        <dbReference type="ARBA" id="ARBA00023002"/>
    </source>
</evidence>
<dbReference type="InterPro" id="IPR013786">
    <property type="entry name" value="AcylCoA_DH/ox_N"/>
</dbReference>
<dbReference type="InterPro" id="IPR050741">
    <property type="entry name" value="Acyl-CoA_dehydrogenase"/>
</dbReference>
<dbReference type="Proteomes" id="UP000679629">
    <property type="component" value="Chromosome"/>
</dbReference>
<dbReference type="PIRSF" id="PIRSF016578">
    <property type="entry name" value="HsaA"/>
    <property type="match status" value="1"/>
</dbReference>
<dbReference type="InterPro" id="IPR006091">
    <property type="entry name" value="Acyl-CoA_Oxase/DH_mid-dom"/>
</dbReference>
<dbReference type="Pfam" id="PF02771">
    <property type="entry name" value="Acyl-CoA_dh_N"/>
    <property type="match status" value="1"/>
</dbReference>
<evidence type="ECO:0000313" key="7">
    <source>
        <dbReference type="EMBL" id="QWB27338.1"/>
    </source>
</evidence>
<feature type="domain" description="Acyl-CoA dehydrogenase C-terminal" evidence="6">
    <location>
        <begin position="234"/>
        <end position="373"/>
    </location>
</feature>
<evidence type="ECO:0000259" key="4">
    <source>
        <dbReference type="Pfam" id="PF02770"/>
    </source>
</evidence>